<feature type="domain" description="ABC transporter" evidence="8">
    <location>
        <begin position="329"/>
        <end position="559"/>
    </location>
</feature>
<sequence length="572" mass="64821">MFNRRLLKEIDQEKILIFILCMLKLGILGLNVALIFVLADFVMQITQGQEEFLVFSGKVVVIMLTGYLFTRLYSYVSYFVSIRIKGKLRKALFEKVYGFKQNFGQKVSIAKVIQTSVEGIEQLNLFYAEMLPQVVYSILAPLLLFMLLYPMNKSISLTLLAVIPAIPLAILLVQALASRVVKSYWKSYTNLAEVFIDFLYGMTTLKIFEVDEDQNQRLNSLAEDFRKKTMKLLVVQLNNITAMDLVAYLGTGLGIVLSISAFLKGEMNLRNSLIFILLSQEFFTPLRQLGSLFHVAMTGISAAEDLYTVLEMEEKRDGENHLEAGELGVRFERLDFSYTEKTFMTKLNLNFKKNAITALVGRSGSGKSTIAKLVMGQIEAKGGEIYYGEKTNPKNQDLLESLAYVDNTPYFFTGSLAYNLRIAKPNASEDELWKVLDQLCLADYFEEQEGLNTKISESGSNLSGGQKQRLAIARVLLKGARILVLDEAISNIDAESEEIILELLEKLKKNTNIILITHRLKNTRIADYIYFLDHGKVIQEGPFNHVKQEGVFGMLYQQQEELEKWGIKNANL</sequence>
<gene>
    <name evidence="10" type="primary">cydD</name>
    <name evidence="10" type="ORF">NCTC13150_00164</name>
</gene>
<evidence type="ECO:0000256" key="4">
    <source>
        <dbReference type="ARBA" id="ARBA00022840"/>
    </source>
</evidence>
<dbReference type="GO" id="GO:0016887">
    <property type="term" value="F:ATP hydrolysis activity"/>
    <property type="evidence" value="ECO:0007669"/>
    <property type="project" value="InterPro"/>
</dbReference>
<evidence type="ECO:0000256" key="1">
    <source>
        <dbReference type="ARBA" id="ARBA00004651"/>
    </source>
</evidence>
<evidence type="ECO:0000313" key="11">
    <source>
        <dbReference type="Proteomes" id="UP000377798"/>
    </source>
</evidence>
<dbReference type="AlphaFoldDB" id="A0A8H2M348"/>
<evidence type="ECO:0000256" key="3">
    <source>
        <dbReference type="ARBA" id="ARBA00022741"/>
    </source>
</evidence>
<dbReference type="InterPro" id="IPR039421">
    <property type="entry name" value="Type_1_exporter"/>
</dbReference>
<evidence type="ECO:0000259" key="8">
    <source>
        <dbReference type="PROSITE" id="PS50893"/>
    </source>
</evidence>
<dbReference type="Gene3D" id="3.40.50.300">
    <property type="entry name" value="P-loop containing nucleotide triphosphate hydrolases"/>
    <property type="match status" value="1"/>
</dbReference>
<evidence type="ECO:0000256" key="6">
    <source>
        <dbReference type="ARBA" id="ARBA00023136"/>
    </source>
</evidence>
<reference evidence="10 11" key="1">
    <citation type="submission" date="2019-02" db="EMBL/GenBank/DDBJ databases">
        <authorList>
            <consortium name="Pathogen Informatics"/>
        </authorList>
    </citation>
    <scope>NUCLEOTIDE SEQUENCE [LARGE SCALE GENOMIC DNA]</scope>
    <source>
        <strain evidence="10 11">3012STDY7089603</strain>
    </source>
</reference>
<dbReference type="PROSITE" id="PS50929">
    <property type="entry name" value="ABC_TM1F"/>
    <property type="match status" value="1"/>
</dbReference>
<dbReference type="GO" id="GO:0005886">
    <property type="term" value="C:plasma membrane"/>
    <property type="evidence" value="ECO:0007669"/>
    <property type="project" value="UniProtKB-SubCell"/>
</dbReference>
<feature type="transmembrane region" description="Helical" evidence="7">
    <location>
        <begin position="59"/>
        <end position="80"/>
    </location>
</feature>
<feature type="transmembrane region" description="Helical" evidence="7">
    <location>
        <begin position="15"/>
        <end position="39"/>
    </location>
</feature>
<dbReference type="SMART" id="SM00382">
    <property type="entry name" value="AAA"/>
    <property type="match status" value="1"/>
</dbReference>
<dbReference type="PANTHER" id="PTHR43394">
    <property type="entry name" value="ATP-DEPENDENT PERMEASE MDL1, MITOCHONDRIAL"/>
    <property type="match status" value="1"/>
</dbReference>
<dbReference type="Gene3D" id="1.20.1560.10">
    <property type="entry name" value="ABC transporter type 1, transmembrane domain"/>
    <property type="match status" value="1"/>
</dbReference>
<keyword evidence="4 10" id="KW-0067">ATP-binding</keyword>
<protein>
    <submittedName>
        <fullName evidence="10">ATP-binding/permease protein CydD</fullName>
    </submittedName>
</protein>
<dbReference type="InterPro" id="IPR011527">
    <property type="entry name" value="ABC1_TM_dom"/>
</dbReference>
<dbReference type="InterPro" id="IPR036640">
    <property type="entry name" value="ABC1_TM_sf"/>
</dbReference>
<dbReference type="PROSITE" id="PS00211">
    <property type="entry name" value="ABC_TRANSPORTER_1"/>
    <property type="match status" value="1"/>
</dbReference>
<evidence type="ECO:0000256" key="2">
    <source>
        <dbReference type="ARBA" id="ARBA00022692"/>
    </source>
</evidence>
<dbReference type="InterPro" id="IPR003439">
    <property type="entry name" value="ABC_transporter-like_ATP-bd"/>
</dbReference>
<evidence type="ECO:0000256" key="5">
    <source>
        <dbReference type="ARBA" id="ARBA00022989"/>
    </source>
</evidence>
<comment type="subcellular location">
    <subcellularLocation>
        <location evidence="1">Cell membrane</location>
        <topology evidence="1">Multi-pass membrane protein</topology>
    </subcellularLocation>
</comment>
<feature type="domain" description="ABC transmembrane type-1" evidence="9">
    <location>
        <begin position="18"/>
        <end position="298"/>
    </location>
</feature>
<dbReference type="InterPro" id="IPR003593">
    <property type="entry name" value="AAA+_ATPase"/>
</dbReference>
<feature type="transmembrane region" description="Helical" evidence="7">
    <location>
        <begin position="155"/>
        <end position="176"/>
    </location>
</feature>
<dbReference type="InterPro" id="IPR027417">
    <property type="entry name" value="P-loop_NTPase"/>
</dbReference>
<dbReference type="SUPFAM" id="SSF90123">
    <property type="entry name" value="ABC transporter transmembrane region"/>
    <property type="match status" value="1"/>
</dbReference>
<evidence type="ECO:0000256" key="7">
    <source>
        <dbReference type="SAM" id="Phobius"/>
    </source>
</evidence>
<dbReference type="Pfam" id="PF00664">
    <property type="entry name" value="ABC_membrane"/>
    <property type="match status" value="1"/>
</dbReference>
<keyword evidence="11" id="KW-1185">Reference proteome</keyword>
<feature type="transmembrane region" description="Helical" evidence="7">
    <location>
        <begin position="130"/>
        <end position="149"/>
    </location>
</feature>
<dbReference type="SUPFAM" id="SSF52540">
    <property type="entry name" value="P-loop containing nucleoside triphosphate hydrolases"/>
    <property type="match status" value="1"/>
</dbReference>
<dbReference type="Proteomes" id="UP000377798">
    <property type="component" value="Unassembled WGS sequence"/>
</dbReference>
<keyword evidence="6 7" id="KW-0472">Membrane</keyword>
<dbReference type="InterPro" id="IPR017871">
    <property type="entry name" value="ABC_transporter-like_CS"/>
</dbReference>
<feature type="transmembrane region" description="Helical" evidence="7">
    <location>
        <begin position="245"/>
        <end position="263"/>
    </location>
</feature>
<dbReference type="EMBL" id="CAACYI010000001">
    <property type="protein sequence ID" value="VFB15664.1"/>
    <property type="molecule type" value="Genomic_DNA"/>
</dbReference>
<keyword evidence="2 7" id="KW-0812">Transmembrane</keyword>
<dbReference type="PROSITE" id="PS50893">
    <property type="entry name" value="ABC_TRANSPORTER_2"/>
    <property type="match status" value="1"/>
</dbReference>
<name>A0A8H2M348_9FIRM</name>
<dbReference type="PANTHER" id="PTHR43394:SF1">
    <property type="entry name" value="ATP-BINDING CASSETTE SUB-FAMILY B MEMBER 10, MITOCHONDRIAL"/>
    <property type="match status" value="1"/>
</dbReference>
<dbReference type="GO" id="GO:0015421">
    <property type="term" value="F:ABC-type oligopeptide transporter activity"/>
    <property type="evidence" value="ECO:0007669"/>
    <property type="project" value="TreeGrafter"/>
</dbReference>
<keyword evidence="3" id="KW-0547">Nucleotide-binding</keyword>
<evidence type="ECO:0000313" key="10">
    <source>
        <dbReference type="EMBL" id="VFB15664.1"/>
    </source>
</evidence>
<dbReference type="RefSeq" id="WP_131748044.1">
    <property type="nucleotide sequence ID" value="NZ_CAACYI010000001.1"/>
</dbReference>
<dbReference type="Pfam" id="PF00005">
    <property type="entry name" value="ABC_tran"/>
    <property type="match status" value="1"/>
</dbReference>
<organism evidence="10 11">
    <name type="scientific">Urinicoccus massiliensis</name>
    <dbReference type="NCBI Taxonomy" id="1723382"/>
    <lineage>
        <taxon>Bacteria</taxon>
        <taxon>Bacillati</taxon>
        <taxon>Bacillota</taxon>
        <taxon>Tissierellia</taxon>
        <taxon>Tissierellales</taxon>
        <taxon>Peptoniphilaceae</taxon>
        <taxon>Urinicoccus</taxon>
    </lineage>
</organism>
<proteinExistence type="predicted"/>
<accession>A0A8H2M348</accession>
<evidence type="ECO:0000259" key="9">
    <source>
        <dbReference type="PROSITE" id="PS50929"/>
    </source>
</evidence>
<dbReference type="GO" id="GO:0005524">
    <property type="term" value="F:ATP binding"/>
    <property type="evidence" value="ECO:0007669"/>
    <property type="project" value="UniProtKB-KW"/>
</dbReference>
<keyword evidence="5 7" id="KW-1133">Transmembrane helix</keyword>
<comment type="caution">
    <text evidence="10">The sequence shown here is derived from an EMBL/GenBank/DDBJ whole genome shotgun (WGS) entry which is preliminary data.</text>
</comment>